<evidence type="ECO:0000256" key="2">
    <source>
        <dbReference type="ARBA" id="ARBA00022448"/>
    </source>
</evidence>
<comment type="similarity">
    <text evidence="1">Belongs to the NECAP family.</text>
</comment>
<keyword evidence="4" id="KW-0653">Protein transport</keyword>
<feature type="domain" description="NECAP PHear" evidence="6">
    <location>
        <begin position="4"/>
        <end position="161"/>
    </location>
</feature>
<dbReference type="GO" id="GO:0015031">
    <property type="term" value="P:protein transport"/>
    <property type="evidence" value="ECO:0007669"/>
    <property type="project" value="UniProtKB-KW"/>
</dbReference>
<feature type="compositionally biased region" description="Polar residues" evidence="5">
    <location>
        <begin position="257"/>
        <end position="274"/>
    </location>
</feature>
<accession>A0A1D1VA71</accession>
<dbReference type="FunFam" id="2.30.29.30:FF:000064">
    <property type="entry name" value="Adaptin ear-binding coat-associated protein 1"/>
    <property type="match status" value="1"/>
</dbReference>
<dbReference type="CDD" id="cd13228">
    <property type="entry name" value="PHear_NECAP"/>
    <property type="match status" value="1"/>
</dbReference>
<dbReference type="EMBL" id="BDGG01000004">
    <property type="protein sequence ID" value="GAU97695.1"/>
    <property type="molecule type" value="Genomic_DNA"/>
</dbReference>
<dbReference type="AlphaFoldDB" id="A0A1D1VA71"/>
<organism evidence="7 8">
    <name type="scientific">Ramazzottius varieornatus</name>
    <name type="common">Water bear</name>
    <name type="synonym">Tardigrade</name>
    <dbReference type="NCBI Taxonomy" id="947166"/>
    <lineage>
        <taxon>Eukaryota</taxon>
        <taxon>Metazoa</taxon>
        <taxon>Ecdysozoa</taxon>
        <taxon>Tardigrada</taxon>
        <taxon>Eutardigrada</taxon>
        <taxon>Parachela</taxon>
        <taxon>Hypsibioidea</taxon>
        <taxon>Ramazzottiidae</taxon>
        <taxon>Ramazzottius</taxon>
    </lineage>
</organism>
<keyword evidence="2" id="KW-0813">Transport</keyword>
<evidence type="ECO:0000259" key="6">
    <source>
        <dbReference type="Pfam" id="PF07933"/>
    </source>
</evidence>
<dbReference type="PANTHER" id="PTHR12847:SF9">
    <property type="entry name" value="NECAP-LIKE PROTEIN CG9132"/>
    <property type="match status" value="1"/>
</dbReference>
<dbReference type="SUPFAM" id="SSF50729">
    <property type="entry name" value="PH domain-like"/>
    <property type="match status" value="1"/>
</dbReference>
<name>A0A1D1VA71_RAMVA</name>
<feature type="region of interest" description="Disordered" evidence="5">
    <location>
        <begin position="161"/>
        <end position="274"/>
    </location>
</feature>
<keyword evidence="3" id="KW-0254">Endocytosis</keyword>
<protein>
    <recommendedName>
        <fullName evidence="6">NECAP PHear domain-containing protein</fullName>
    </recommendedName>
</protein>
<feature type="compositionally biased region" description="Polar residues" evidence="5">
    <location>
        <begin position="162"/>
        <end position="174"/>
    </location>
</feature>
<dbReference type="Gene3D" id="2.30.29.30">
    <property type="entry name" value="Pleckstrin-homology domain (PH domain)/Phosphotyrosine-binding domain (PTB)"/>
    <property type="match status" value="1"/>
</dbReference>
<evidence type="ECO:0000313" key="8">
    <source>
        <dbReference type="Proteomes" id="UP000186922"/>
    </source>
</evidence>
<comment type="caution">
    <text evidence="7">The sequence shown here is derived from an EMBL/GenBank/DDBJ whole genome shotgun (WGS) entry which is preliminary data.</text>
</comment>
<dbReference type="Proteomes" id="UP000186922">
    <property type="component" value="Unassembled WGS sequence"/>
</dbReference>
<keyword evidence="8" id="KW-1185">Reference proteome</keyword>
<dbReference type="InterPro" id="IPR011993">
    <property type="entry name" value="PH-like_dom_sf"/>
</dbReference>
<dbReference type="Pfam" id="PF07933">
    <property type="entry name" value="DUF1681"/>
    <property type="match status" value="1"/>
</dbReference>
<dbReference type="GO" id="GO:0006897">
    <property type="term" value="P:endocytosis"/>
    <property type="evidence" value="ECO:0007669"/>
    <property type="project" value="UniProtKB-KW"/>
</dbReference>
<evidence type="ECO:0000256" key="4">
    <source>
        <dbReference type="ARBA" id="ARBA00022927"/>
    </source>
</evidence>
<dbReference type="STRING" id="947166.A0A1D1VA71"/>
<reference evidence="7 8" key="1">
    <citation type="journal article" date="2016" name="Nat. Commun.">
        <title>Extremotolerant tardigrade genome and improved radiotolerance of human cultured cells by tardigrade-unique protein.</title>
        <authorList>
            <person name="Hashimoto T."/>
            <person name="Horikawa D.D."/>
            <person name="Saito Y."/>
            <person name="Kuwahara H."/>
            <person name="Kozuka-Hata H."/>
            <person name="Shin-I T."/>
            <person name="Minakuchi Y."/>
            <person name="Ohishi K."/>
            <person name="Motoyama A."/>
            <person name="Aizu T."/>
            <person name="Enomoto A."/>
            <person name="Kondo K."/>
            <person name="Tanaka S."/>
            <person name="Hara Y."/>
            <person name="Koshikawa S."/>
            <person name="Sagara H."/>
            <person name="Miura T."/>
            <person name="Yokobori S."/>
            <person name="Miyagawa K."/>
            <person name="Suzuki Y."/>
            <person name="Kubo T."/>
            <person name="Oyama M."/>
            <person name="Kohara Y."/>
            <person name="Fujiyama A."/>
            <person name="Arakawa K."/>
            <person name="Katayama T."/>
            <person name="Toyoda A."/>
            <person name="Kunieda T."/>
        </authorList>
    </citation>
    <scope>NUCLEOTIDE SEQUENCE [LARGE SCALE GENOMIC DNA]</scope>
    <source>
        <strain evidence="7 8">YOKOZUNA-1</strain>
    </source>
</reference>
<evidence type="ECO:0000256" key="5">
    <source>
        <dbReference type="SAM" id="MobiDB-lite"/>
    </source>
</evidence>
<evidence type="ECO:0000256" key="3">
    <source>
        <dbReference type="ARBA" id="ARBA00022583"/>
    </source>
</evidence>
<evidence type="ECO:0000256" key="1">
    <source>
        <dbReference type="ARBA" id="ARBA00007736"/>
    </source>
</evidence>
<feature type="compositionally biased region" description="Pro residues" evidence="5">
    <location>
        <begin position="195"/>
        <end position="207"/>
    </location>
</feature>
<feature type="compositionally biased region" description="Polar residues" evidence="5">
    <location>
        <begin position="211"/>
        <end position="222"/>
    </location>
</feature>
<gene>
    <name evidence="7" type="primary">RvY_08946-1</name>
    <name evidence="7" type="synonym">RvY_08946.1</name>
    <name evidence="7" type="ORF">RvY_08946</name>
</gene>
<dbReference type="GO" id="GO:0030125">
    <property type="term" value="C:clathrin vesicle coat"/>
    <property type="evidence" value="ECO:0007669"/>
    <property type="project" value="TreeGrafter"/>
</dbReference>
<proteinExistence type="inferred from homology"/>
<sequence>MESYERILLVKPEVFIYKIPPRTTARGYRAADWTLDKPDWTLRLRIIAKDKLCTIRLEDKMSGELFGECPVDSYPGSAVESVTDSSRYFVLRIQDPSGRSAFLGLGYGDRSDSFDMNVCLQDHFKWVTTSESIGKEEADIDNKPKLDLAFKEGQMIKINIGKKSTTTTGQSPSNQPTPGILPPPPSGASSQPRSIRPPPGPPLPVRPQPQHTDLTSKLSGDTPNFPVGESGISGGKSSLPMGPQQGVPPASGEWGNFASSTNMQKDANSSWLNF</sequence>
<dbReference type="PANTHER" id="PTHR12847">
    <property type="entry name" value="ATP-BINDING CASSETTE ABC TRANSPORTER-RELATED"/>
    <property type="match status" value="1"/>
</dbReference>
<dbReference type="OrthoDB" id="10265489at2759"/>
<dbReference type="InterPro" id="IPR012466">
    <property type="entry name" value="NECAP_PHear"/>
</dbReference>
<evidence type="ECO:0000313" key="7">
    <source>
        <dbReference type="EMBL" id="GAU97695.1"/>
    </source>
</evidence>